<evidence type="ECO:0000313" key="5">
    <source>
        <dbReference type="Ensembl" id="ENSLOCP00000002032.1"/>
    </source>
</evidence>
<protein>
    <submittedName>
        <fullName evidence="5">FA core complex associated protein 24</fullName>
    </submittedName>
</protein>
<dbReference type="InParanoid" id="W5M0X5"/>
<evidence type="ECO:0000313" key="6">
    <source>
        <dbReference type="Proteomes" id="UP000018468"/>
    </source>
</evidence>
<reference evidence="5" key="3">
    <citation type="submission" date="2025-09" db="UniProtKB">
        <authorList>
            <consortium name="Ensembl"/>
        </authorList>
    </citation>
    <scope>IDENTIFICATION</scope>
</reference>
<keyword evidence="6" id="KW-1185">Reference proteome</keyword>
<dbReference type="InterPro" id="IPR010994">
    <property type="entry name" value="RuvA_2-like"/>
</dbReference>
<dbReference type="HOGENOM" id="CLU_111628_0_0_1"/>
<proteinExistence type="predicted"/>
<accession>W5M0X5</accession>
<dbReference type="Gene3D" id="3.40.50.10130">
    <property type="match status" value="1"/>
</dbReference>
<dbReference type="GO" id="GO:0003682">
    <property type="term" value="F:chromatin binding"/>
    <property type="evidence" value="ECO:0000318"/>
    <property type="project" value="GO_Central"/>
</dbReference>
<dbReference type="GO" id="GO:0043240">
    <property type="term" value="C:Fanconi anaemia nuclear complex"/>
    <property type="evidence" value="ECO:0000318"/>
    <property type="project" value="GO_Central"/>
</dbReference>
<dbReference type="InterPro" id="IPR026985">
    <property type="entry name" value="FAAP24"/>
</dbReference>
<dbReference type="AlphaFoldDB" id="W5M0X5"/>
<dbReference type="EMBL" id="AHAT01010654">
    <property type="status" value="NOT_ANNOTATED_CDS"/>
    <property type="molecule type" value="Genomic_DNA"/>
</dbReference>
<evidence type="ECO:0000256" key="2">
    <source>
        <dbReference type="ARBA" id="ARBA00023204"/>
    </source>
</evidence>
<dbReference type="Ensembl" id="ENSLOCT00000002037.1">
    <property type="protein sequence ID" value="ENSLOCP00000002032.1"/>
    <property type="gene ID" value="ENSLOCG00000001761.1"/>
</dbReference>
<dbReference type="PANTHER" id="PTHR31786:SF2">
    <property type="entry name" value="FANCONI ANEMIA CORE COMPLEX-ASSOCIATED PROTEIN 24"/>
    <property type="match status" value="1"/>
</dbReference>
<dbReference type="CDD" id="cd20076">
    <property type="entry name" value="XPF_nuclease_FAAP24"/>
    <property type="match status" value="1"/>
</dbReference>
<name>W5M0X5_LEPOC</name>
<dbReference type="GeneTree" id="ENSGT00390000009456"/>
<dbReference type="InterPro" id="IPR040646">
    <property type="entry name" value="PND"/>
</dbReference>
<dbReference type="Gene3D" id="1.10.150.20">
    <property type="entry name" value="5' to 3' exonuclease, C-terminal subdomain"/>
    <property type="match status" value="1"/>
</dbReference>
<evidence type="ECO:0000259" key="3">
    <source>
        <dbReference type="Pfam" id="PF12826"/>
    </source>
</evidence>
<dbReference type="Bgee" id="ENSLOCG00000001761">
    <property type="expression patterns" value="Expressed in ovary and 13 other cell types or tissues"/>
</dbReference>
<keyword evidence="1" id="KW-0227">DNA damage</keyword>
<dbReference type="EMBL" id="AHAT01010655">
    <property type="status" value="NOT_ANNOTATED_CDS"/>
    <property type="molecule type" value="Genomic_DNA"/>
</dbReference>
<dbReference type="STRING" id="7918.ENSLOCP00000002032"/>
<dbReference type="InterPro" id="IPR041663">
    <property type="entry name" value="DisA/LigA_HHH"/>
</dbReference>
<feature type="domain" description="Fanconi anemia core complex-associated protein 24 pseudonuclease" evidence="4">
    <location>
        <begin position="18"/>
        <end position="138"/>
    </location>
</feature>
<reference evidence="5" key="2">
    <citation type="submission" date="2025-08" db="UniProtKB">
        <authorList>
            <consortium name="Ensembl"/>
        </authorList>
    </citation>
    <scope>IDENTIFICATION</scope>
</reference>
<dbReference type="Proteomes" id="UP000018468">
    <property type="component" value="Linkage group LG23"/>
</dbReference>
<dbReference type="Pfam" id="PF17949">
    <property type="entry name" value="PND"/>
    <property type="match status" value="1"/>
</dbReference>
<organism evidence="5 6">
    <name type="scientific">Lepisosteus oculatus</name>
    <name type="common">Spotted gar</name>
    <dbReference type="NCBI Taxonomy" id="7918"/>
    <lineage>
        <taxon>Eukaryota</taxon>
        <taxon>Metazoa</taxon>
        <taxon>Chordata</taxon>
        <taxon>Craniata</taxon>
        <taxon>Vertebrata</taxon>
        <taxon>Euteleostomi</taxon>
        <taxon>Actinopterygii</taxon>
        <taxon>Neopterygii</taxon>
        <taxon>Holostei</taxon>
        <taxon>Semionotiformes</taxon>
        <taxon>Lepisosteidae</taxon>
        <taxon>Lepisosteus</taxon>
    </lineage>
</organism>
<evidence type="ECO:0000259" key="4">
    <source>
        <dbReference type="Pfam" id="PF17949"/>
    </source>
</evidence>
<dbReference type="GO" id="GO:0036297">
    <property type="term" value="P:interstrand cross-link repair"/>
    <property type="evidence" value="ECO:0007669"/>
    <property type="project" value="InterPro"/>
</dbReference>
<dbReference type="SUPFAM" id="SSF47781">
    <property type="entry name" value="RuvA domain 2-like"/>
    <property type="match status" value="1"/>
</dbReference>
<dbReference type="Pfam" id="PF12826">
    <property type="entry name" value="HHH_2"/>
    <property type="match status" value="1"/>
</dbReference>
<dbReference type="eggNOG" id="KOG2841">
    <property type="taxonomic scope" value="Eukaryota"/>
</dbReference>
<evidence type="ECO:0000256" key="1">
    <source>
        <dbReference type="ARBA" id="ARBA00022763"/>
    </source>
</evidence>
<sequence>MMAAPMEGTPVRIGAAPPYGHVIVNERWRGSAIVQGFQGKLKAIFEEGLGLVDFHLSDHSCVLYVSESGLVAGNGYRRKLFQFRKASKLHGIIVVEKTRLSEQYFPAVQKFVVFELGLTLLPVASQSEASQLIAQLVHDESKEESRNPFLRKKAAKLCEPVVLALVQQIPGVGRVKALALLRHFPSIHQLSNATAQQLEAAVGAAAAQSVRGFFHTSLAPPR</sequence>
<keyword evidence="2" id="KW-0234">DNA repair</keyword>
<reference evidence="6" key="1">
    <citation type="submission" date="2011-12" db="EMBL/GenBank/DDBJ databases">
        <title>The Draft Genome of Lepisosteus oculatus.</title>
        <authorList>
            <consortium name="The Broad Institute Genome Assembly &amp; Analysis Group"/>
            <consortium name="Computational R&amp;D Group"/>
            <consortium name="and Sequencing Platform"/>
            <person name="Di Palma F."/>
            <person name="Alfoldi J."/>
            <person name="Johnson J."/>
            <person name="Berlin A."/>
            <person name="Gnerre S."/>
            <person name="Jaffe D."/>
            <person name="MacCallum I."/>
            <person name="Young S."/>
            <person name="Walker B.J."/>
            <person name="Lander E.S."/>
            <person name="Lindblad-Toh K."/>
        </authorList>
    </citation>
    <scope>NUCLEOTIDE SEQUENCE [LARGE SCALE GENOMIC DNA]</scope>
</reference>
<dbReference type="OMA" id="GPVHVPF"/>
<feature type="domain" description="DisA/LigA helix-hairpin-helix motif" evidence="3">
    <location>
        <begin position="169"/>
        <end position="216"/>
    </location>
</feature>
<dbReference type="PANTHER" id="PTHR31786">
    <property type="entry name" value="FANCONI ANEMIA CORE COMPLEX-ASSOCIATED PROTEIN 24"/>
    <property type="match status" value="1"/>
</dbReference>